<dbReference type="Pfam" id="PF18917">
    <property type="entry name" value="LiaI-LiaF-like_TM1"/>
    <property type="match status" value="1"/>
</dbReference>
<organism evidence="3 4">
    <name type="scientific">Halobacillus locisalis</name>
    <dbReference type="NCBI Taxonomy" id="220753"/>
    <lineage>
        <taxon>Bacteria</taxon>
        <taxon>Bacillati</taxon>
        <taxon>Bacillota</taxon>
        <taxon>Bacilli</taxon>
        <taxon>Bacillales</taxon>
        <taxon>Bacillaceae</taxon>
        <taxon>Halobacillus</taxon>
    </lineage>
</organism>
<evidence type="ECO:0000313" key="3">
    <source>
        <dbReference type="EMBL" id="MBA2173423.1"/>
    </source>
</evidence>
<evidence type="ECO:0000259" key="2">
    <source>
        <dbReference type="Pfam" id="PF18917"/>
    </source>
</evidence>
<dbReference type="EMBL" id="JACEFG010000001">
    <property type="protein sequence ID" value="MBA2173423.1"/>
    <property type="molecule type" value="Genomic_DNA"/>
</dbReference>
<evidence type="ECO:0000256" key="1">
    <source>
        <dbReference type="SAM" id="Phobius"/>
    </source>
</evidence>
<keyword evidence="1" id="KW-1133">Transmembrane helix</keyword>
<feature type="transmembrane region" description="Helical" evidence="1">
    <location>
        <begin position="84"/>
        <end position="100"/>
    </location>
</feature>
<dbReference type="Proteomes" id="UP000571017">
    <property type="component" value="Unassembled WGS sequence"/>
</dbReference>
<reference evidence="3 4" key="1">
    <citation type="journal article" date="2004" name="Extremophiles">
        <title>Halobacillus locisalis sp. nov., a halophilic bacterium isolated from a marine solar saltern of the Yellow Sea in Korea.</title>
        <authorList>
            <person name="Yoon J.H."/>
            <person name="Kang K.H."/>
            <person name="Oh T.K."/>
            <person name="Park Y.H."/>
        </authorList>
    </citation>
    <scope>NUCLEOTIDE SEQUENCE [LARGE SCALE GENOMIC DNA]</scope>
    <source>
        <strain evidence="3 4">KCTC 3788</strain>
    </source>
</reference>
<dbReference type="AlphaFoldDB" id="A0A838CND2"/>
<keyword evidence="4" id="KW-1185">Reference proteome</keyword>
<sequence>MKKQNSLMGYLLIGFGAYFLLRQLNLPELSPYYSWPTLLVIVGVALLLHSYMANEYSNIFTGALLLGFGIHFHAIHQFPFWRDHWGIYVLIIGIAFLLRYQKVKSGLVPALIFIGIGAFALFTPTTPGWFNWIQDIVLLIKRFWPLALIGFGVYLLSRKS</sequence>
<gene>
    <name evidence="3" type="ORF">H0266_00770</name>
</gene>
<keyword evidence="1" id="KW-0812">Transmembrane</keyword>
<comment type="caution">
    <text evidence="3">The sequence shown here is derived from an EMBL/GenBank/DDBJ whole genome shotgun (WGS) entry which is preliminary data.</text>
</comment>
<accession>A0A838CND2</accession>
<protein>
    <recommendedName>
        <fullName evidence="2">LiaI-LiaF-like transmembrane region domain-containing protein</fullName>
    </recommendedName>
</protein>
<feature type="transmembrane region" description="Helical" evidence="1">
    <location>
        <begin position="136"/>
        <end position="156"/>
    </location>
</feature>
<keyword evidence="1" id="KW-0472">Membrane</keyword>
<feature type="transmembrane region" description="Helical" evidence="1">
    <location>
        <begin position="59"/>
        <end position="78"/>
    </location>
</feature>
<feature type="transmembrane region" description="Helical" evidence="1">
    <location>
        <begin position="32"/>
        <end position="52"/>
    </location>
</feature>
<feature type="transmembrane region" description="Helical" evidence="1">
    <location>
        <begin position="107"/>
        <end position="130"/>
    </location>
</feature>
<dbReference type="InterPro" id="IPR043726">
    <property type="entry name" value="LiaI-LiaF-like_TM1"/>
</dbReference>
<feature type="transmembrane region" description="Helical" evidence="1">
    <location>
        <begin position="7"/>
        <end position="26"/>
    </location>
</feature>
<feature type="domain" description="LiaI-LiaF-like transmembrane region" evidence="2">
    <location>
        <begin position="7"/>
        <end position="47"/>
    </location>
</feature>
<name>A0A838CND2_9BACI</name>
<proteinExistence type="predicted"/>
<evidence type="ECO:0000313" key="4">
    <source>
        <dbReference type="Proteomes" id="UP000571017"/>
    </source>
</evidence>